<feature type="compositionally biased region" description="Polar residues" evidence="5">
    <location>
        <begin position="273"/>
        <end position="284"/>
    </location>
</feature>
<feature type="compositionally biased region" description="Low complexity" evidence="5">
    <location>
        <begin position="245"/>
        <end position="272"/>
    </location>
</feature>
<keyword evidence="4" id="KW-0539">Nucleus</keyword>
<comment type="similarity">
    <text evidence="2">Belongs to the replication factor A protein 2 family.</text>
</comment>
<dbReference type="InterPro" id="IPR036388">
    <property type="entry name" value="WH-like_DNA-bd_sf"/>
</dbReference>
<dbReference type="Gene3D" id="2.40.50.140">
    <property type="entry name" value="Nucleic acid-binding proteins"/>
    <property type="match status" value="1"/>
</dbReference>
<dbReference type="GO" id="GO:0006260">
    <property type="term" value="P:DNA replication"/>
    <property type="evidence" value="ECO:0007669"/>
    <property type="project" value="TreeGrafter"/>
</dbReference>
<evidence type="ECO:0000256" key="2">
    <source>
        <dbReference type="ARBA" id="ARBA00007815"/>
    </source>
</evidence>
<feature type="region of interest" description="Disordered" evidence="5">
    <location>
        <begin position="244"/>
        <end position="296"/>
    </location>
</feature>
<name>A0A507CNN7_9FUNG</name>
<comment type="subcellular location">
    <subcellularLocation>
        <location evidence="1">Nucleus</location>
    </subcellularLocation>
</comment>
<evidence type="ECO:0000313" key="7">
    <source>
        <dbReference type="EMBL" id="TPX40718.1"/>
    </source>
</evidence>
<dbReference type="CDD" id="cd04478">
    <property type="entry name" value="RPA2_DBD_D"/>
    <property type="match status" value="1"/>
</dbReference>
<dbReference type="SUPFAM" id="SSF50249">
    <property type="entry name" value="Nucleic acid-binding proteins"/>
    <property type="match status" value="1"/>
</dbReference>
<dbReference type="PANTHER" id="PTHR13989:SF16">
    <property type="entry name" value="REPLICATION PROTEIN A2"/>
    <property type="match status" value="1"/>
</dbReference>
<keyword evidence="3" id="KW-0238">DNA-binding</keyword>
<evidence type="ECO:0000256" key="3">
    <source>
        <dbReference type="ARBA" id="ARBA00023125"/>
    </source>
</evidence>
<organism evidence="7 8">
    <name type="scientific">Synchytrium endobioticum</name>
    <dbReference type="NCBI Taxonomy" id="286115"/>
    <lineage>
        <taxon>Eukaryota</taxon>
        <taxon>Fungi</taxon>
        <taxon>Fungi incertae sedis</taxon>
        <taxon>Chytridiomycota</taxon>
        <taxon>Chytridiomycota incertae sedis</taxon>
        <taxon>Chytridiomycetes</taxon>
        <taxon>Synchytriales</taxon>
        <taxon>Synchytriaceae</taxon>
        <taxon>Synchytrium</taxon>
    </lineage>
</organism>
<dbReference type="GO" id="GO:0000781">
    <property type="term" value="C:chromosome, telomeric region"/>
    <property type="evidence" value="ECO:0007669"/>
    <property type="project" value="TreeGrafter"/>
</dbReference>
<comment type="caution">
    <text evidence="7">The sequence shown here is derived from an EMBL/GenBank/DDBJ whole genome shotgun (WGS) entry which is preliminary data.</text>
</comment>
<gene>
    <name evidence="7" type="ORF">SeLEV6574_g06453</name>
</gene>
<dbReference type="InterPro" id="IPR036390">
    <property type="entry name" value="WH_DNA-bd_sf"/>
</dbReference>
<dbReference type="InterPro" id="IPR040260">
    <property type="entry name" value="RFA2-like"/>
</dbReference>
<dbReference type="GO" id="GO:0005662">
    <property type="term" value="C:DNA replication factor A complex"/>
    <property type="evidence" value="ECO:0007669"/>
    <property type="project" value="TreeGrafter"/>
</dbReference>
<evidence type="ECO:0000259" key="6">
    <source>
        <dbReference type="Pfam" id="PF08784"/>
    </source>
</evidence>
<evidence type="ECO:0000256" key="1">
    <source>
        <dbReference type="ARBA" id="ARBA00004123"/>
    </source>
</evidence>
<dbReference type="Proteomes" id="UP000320475">
    <property type="component" value="Unassembled WGS sequence"/>
</dbReference>
<dbReference type="InterPro" id="IPR012340">
    <property type="entry name" value="NA-bd_OB-fold"/>
</dbReference>
<dbReference type="AlphaFoldDB" id="A0A507CNN7"/>
<reference evidence="7 8" key="1">
    <citation type="journal article" date="2019" name="Sci. Rep.">
        <title>Comparative genomics of chytrid fungi reveal insights into the obligate biotrophic and pathogenic lifestyle of Synchytrium endobioticum.</title>
        <authorList>
            <person name="van de Vossenberg B.T.L.H."/>
            <person name="Warris S."/>
            <person name="Nguyen H.D.T."/>
            <person name="van Gent-Pelzer M.P.E."/>
            <person name="Joly D.L."/>
            <person name="van de Geest H.C."/>
            <person name="Bonants P.J.M."/>
            <person name="Smith D.S."/>
            <person name="Levesque C.A."/>
            <person name="van der Lee T.A.J."/>
        </authorList>
    </citation>
    <scope>NUCLEOTIDE SEQUENCE [LARGE SCALE GENOMIC DNA]</scope>
    <source>
        <strain evidence="7 8">LEV6574</strain>
    </source>
</reference>
<dbReference type="FunFam" id="1.10.10.10:FF:000168">
    <property type="entry name" value="Replication protein A 32 kDa subunit"/>
    <property type="match status" value="1"/>
</dbReference>
<sequence>MHSSSIHSGSKFTIGLDAIMSGYGGFSGFGGGPRPMGGGGGGMAGTNYGNNQGYNQSSDYGNGGGFMSQPAGGYSNSQTDSPTRAGGGGGGKRVQNQSLRPVTIQQFHEARQVVPDGPYMLDGAELTNIVLAGRVTSLNEQSTTITYGIDDGTGQVTARKWLDADDNSDAQAQKRGYITDGMEVKVFGAVGKPFTSKNNAGAGDKTMTVYFIKPVIHPDEITLHNLEAQFAHFYHTKGPLRSADQGVQQSAYGQQQQQGGYGGFNSNNNAYNTGHNSHSNNQPSFGGPSRPINYGNTAYNQSSAPSRDYNNGFNALQNKIMDVCRAPHDGSGASVTAIVQQLRSHGSEAQIRQEIDFLSGEGHLFSTIDDEHFAVVEAGNV</sequence>
<dbReference type="InterPro" id="IPR014892">
    <property type="entry name" value="RPA_C"/>
</dbReference>
<dbReference type="SUPFAM" id="SSF46785">
    <property type="entry name" value="Winged helix' DNA-binding domain"/>
    <property type="match status" value="1"/>
</dbReference>
<dbReference type="GO" id="GO:0035861">
    <property type="term" value="C:site of double-strand break"/>
    <property type="evidence" value="ECO:0007669"/>
    <property type="project" value="TreeGrafter"/>
</dbReference>
<feature type="domain" description="Replication protein A C-terminal" evidence="6">
    <location>
        <begin position="276"/>
        <end position="371"/>
    </location>
</feature>
<dbReference type="PANTHER" id="PTHR13989">
    <property type="entry name" value="REPLICATION PROTEIN A-RELATED"/>
    <property type="match status" value="1"/>
</dbReference>
<dbReference type="GO" id="GO:0000724">
    <property type="term" value="P:double-strand break repair via homologous recombination"/>
    <property type="evidence" value="ECO:0007669"/>
    <property type="project" value="TreeGrafter"/>
</dbReference>
<dbReference type="Gene3D" id="1.10.10.10">
    <property type="entry name" value="Winged helix-like DNA-binding domain superfamily/Winged helix DNA-binding domain"/>
    <property type="match status" value="1"/>
</dbReference>
<evidence type="ECO:0000313" key="8">
    <source>
        <dbReference type="Proteomes" id="UP000320475"/>
    </source>
</evidence>
<proteinExistence type="inferred from homology"/>
<dbReference type="Pfam" id="PF08784">
    <property type="entry name" value="RPA_C"/>
    <property type="match status" value="1"/>
</dbReference>
<evidence type="ECO:0000256" key="5">
    <source>
        <dbReference type="SAM" id="MobiDB-lite"/>
    </source>
</evidence>
<accession>A0A507CNN7</accession>
<feature type="region of interest" description="Disordered" evidence="5">
    <location>
        <begin position="54"/>
        <end position="95"/>
    </location>
</feature>
<evidence type="ECO:0000256" key="4">
    <source>
        <dbReference type="ARBA" id="ARBA00023242"/>
    </source>
</evidence>
<protein>
    <recommendedName>
        <fullName evidence="6">Replication protein A C-terminal domain-containing protein</fullName>
    </recommendedName>
</protein>
<dbReference type="GO" id="GO:0003697">
    <property type="term" value="F:single-stranded DNA binding"/>
    <property type="evidence" value="ECO:0007669"/>
    <property type="project" value="TreeGrafter"/>
</dbReference>
<dbReference type="OrthoDB" id="25571at2759"/>
<dbReference type="GO" id="GO:0006289">
    <property type="term" value="P:nucleotide-excision repair"/>
    <property type="evidence" value="ECO:0007669"/>
    <property type="project" value="TreeGrafter"/>
</dbReference>
<dbReference type="EMBL" id="QEAM01000366">
    <property type="protein sequence ID" value="TPX40718.1"/>
    <property type="molecule type" value="Genomic_DNA"/>
</dbReference>